<dbReference type="GO" id="GO:0009279">
    <property type="term" value="C:cell outer membrane"/>
    <property type="evidence" value="ECO:0007669"/>
    <property type="project" value="TreeGrafter"/>
</dbReference>
<comment type="caution">
    <text evidence="2">The sequence shown here is derived from an EMBL/GenBank/DDBJ whole genome shotgun (WGS) entry which is preliminary data.</text>
</comment>
<dbReference type="PANTHER" id="PTHR34183">
    <property type="entry name" value="ENDOLYTIC PEPTIDOGLYCAN TRANSGLYCOSYLASE RLPA"/>
    <property type="match status" value="1"/>
</dbReference>
<dbReference type="PROSITE" id="PS51257">
    <property type="entry name" value="PROKAR_LIPOPROTEIN"/>
    <property type="match status" value="1"/>
</dbReference>
<dbReference type="AlphaFoldDB" id="A0A8J7JJI8"/>
<dbReference type="Proteomes" id="UP000619079">
    <property type="component" value="Unassembled WGS sequence"/>
</dbReference>
<evidence type="ECO:0000259" key="1">
    <source>
        <dbReference type="PROSITE" id="PS51724"/>
    </source>
</evidence>
<evidence type="ECO:0000313" key="2">
    <source>
        <dbReference type="EMBL" id="MBJ6373564.1"/>
    </source>
</evidence>
<gene>
    <name evidence="2" type="ORF">JF290_18735</name>
</gene>
<accession>A0A8J7JJI8</accession>
<name>A0A8J7JJI8_9RHOB</name>
<dbReference type="SUPFAM" id="SSF110997">
    <property type="entry name" value="Sporulation related repeat"/>
    <property type="match status" value="1"/>
</dbReference>
<dbReference type="RefSeq" id="WP_199026437.1">
    <property type="nucleotide sequence ID" value="NZ_JAELVR010000015.1"/>
</dbReference>
<keyword evidence="3" id="KW-1185">Reference proteome</keyword>
<feature type="domain" description="SPOR" evidence="1">
    <location>
        <begin position="232"/>
        <end position="311"/>
    </location>
</feature>
<dbReference type="GO" id="GO:0042834">
    <property type="term" value="F:peptidoglycan binding"/>
    <property type="evidence" value="ECO:0007669"/>
    <property type="project" value="InterPro"/>
</dbReference>
<evidence type="ECO:0000313" key="3">
    <source>
        <dbReference type="Proteomes" id="UP000619079"/>
    </source>
</evidence>
<dbReference type="InterPro" id="IPR007730">
    <property type="entry name" value="SPOR-like_dom"/>
</dbReference>
<organism evidence="2 3">
    <name type="scientific">Sedimentitalea arenosa</name>
    <dbReference type="NCBI Taxonomy" id="2798803"/>
    <lineage>
        <taxon>Bacteria</taxon>
        <taxon>Pseudomonadati</taxon>
        <taxon>Pseudomonadota</taxon>
        <taxon>Alphaproteobacteria</taxon>
        <taxon>Rhodobacterales</taxon>
        <taxon>Paracoccaceae</taxon>
        <taxon>Sedimentitalea</taxon>
    </lineage>
</organism>
<dbReference type="Pfam" id="PF05036">
    <property type="entry name" value="SPOR"/>
    <property type="match status" value="1"/>
</dbReference>
<dbReference type="PROSITE" id="PS51724">
    <property type="entry name" value="SPOR"/>
    <property type="match status" value="1"/>
</dbReference>
<dbReference type="EMBL" id="JAELVR010000015">
    <property type="protein sequence ID" value="MBJ6373564.1"/>
    <property type="molecule type" value="Genomic_DNA"/>
</dbReference>
<proteinExistence type="predicted"/>
<sequence length="311" mass="32651">MIRTSDGPARLRTLTAMAFVVGLLGACEEGTGGLNTNAAKMESTRTSGPLGERDVEAPEVFQVSEAALWDGRPSLGGVWVAHPDVTEPQRVIIRNTSNGKSVVGALFRRERDIPGPRIQASSDAADALAMLAGAPVQLDVTALVRTPEEEAPEQEPDAEATDSAAVLAEEVDATVDQASAETAAAVEEPRQTGFRWPWQRKAAAATATTVVASDALDGTAPTSVDVETLEPASSLDKPYIQIGIFSAEENADRAASKVRSAGLTPTVREQAGSGTTLWRVLVGPSQNRSEQSDLLAKVKDSGFSDAYPVTN</sequence>
<dbReference type="InterPro" id="IPR036680">
    <property type="entry name" value="SPOR-like_sf"/>
</dbReference>
<reference evidence="2" key="1">
    <citation type="submission" date="2020-12" db="EMBL/GenBank/DDBJ databases">
        <title>Sedimentitalea sp. nov., isolated from sand in Incheon.</title>
        <authorList>
            <person name="Kim W."/>
        </authorList>
    </citation>
    <scope>NUCLEOTIDE SEQUENCE</scope>
    <source>
        <strain evidence="2">CAU 1593</strain>
    </source>
</reference>
<protein>
    <submittedName>
        <fullName evidence="2">SPOR domain-containing protein</fullName>
    </submittedName>
</protein>
<dbReference type="PANTHER" id="PTHR34183:SF1">
    <property type="entry name" value="ENDOLYTIC PEPTIDOGLYCAN TRANSGLYCOSYLASE RLPA"/>
    <property type="match status" value="1"/>
</dbReference>
<dbReference type="Gene3D" id="3.30.70.1070">
    <property type="entry name" value="Sporulation related repeat"/>
    <property type="match status" value="1"/>
</dbReference>